<dbReference type="Gene3D" id="3.40.50.1820">
    <property type="entry name" value="alpha/beta hydrolase"/>
    <property type="match status" value="1"/>
</dbReference>
<feature type="region of interest" description="Disordered" evidence="1">
    <location>
        <begin position="46"/>
        <end position="84"/>
    </location>
</feature>
<dbReference type="PANTHER" id="PTHR47418">
    <property type="entry name" value="ALPHA/BETA-HYDROLASES SUPERFAMILY PROTEIN"/>
    <property type="match status" value="1"/>
</dbReference>
<proteinExistence type="predicted"/>
<dbReference type="EMBL" id="RDQH01000336">
    <property type="protein sequence ID" value="RXH87316.1"/>
    <property type="molecule type" value="Genomic_DNA"/>
</dbReference>
<accession>A0A498IVN8</accession>
<gene>
    <name evidence="2" type="ORF">DVH24_028816</name>
</gene>
<evidence type="ECO:0000256" key="1">
    <source>
        <dbReference type="SAM" id="MobiDB-lite"/>
    </source>
</evidence>
<evidence type="ECO:0000313" key="2">
    <source>
        <dbReference type="EMBL" id="RXH87316.1"/>
    </source>
</evidence>
<sequence length="412" mass="45468">MELAKHFSKQLFDSLHFTQSFVKRKEFYRRFVYSYVNLFKSQHSKAEKGGESDAPKKPKAVGPQQAALGPEAAGGISSSSSEDEDLVDSKRKRFELAWLPKVLEPAFQLCRWALPTSVVGVVSEDCSVLKVEGNGVGNQTPPTTRSVSEIIASIQRSKIGIEDWSLSDLTIGLFLIYLRQASVNPFEDVNGVQVSSDSMVQDLIYHSELAKGSYKDNTAALARNTMLRESNVLKFVKDSSVMRPGYYIGIDPCKKLVILGIRGTHTVYDLITDVVSSSDGEVTFEGRVIEKEDWRSVIDLVTNAKQVVSSVQDVARKLSDYAKFGSSKNSSGGPIIKKTPTALGVPLNDREVTDNTVAIKSGGAACKVPEELFVPGTVYYLKRNVDAHAGSNNGRRREYFMLWKRHPGSCPR</sequence>
<keyword evidence="3" id="KW-1185">Reference proteome</keyword>
<protein>
    <submittedName>
        <fullName evidence="2">Uncharacterized protein</fullName>
    </submittedName>
</protein>
<evidence type="ECO:0000313" key="3">
    <source>
        <dbReference type="Proteomes" id="UP000290289"/>
    </source>
</evidence>
<comment type="caution">
    <text evidence="2">The sequence shown here is derived from an EMBL/GenBank/DDBJ whole genome shotgun (WGS) entry which is preliminary data.</text>
</comment>
<dbReference type="Proteomes" id="UP000290289">
    <property type="component" value="Chromosome 10"/>
</dbReference>
<dbReference type="AlphaFoldDB" id="A0A498IVN8"/>
<dbReference type="InterPro" id="IPR029058">
    <property type="entry name" value="AB_hydrolase_fold"/>
</dbReference>
<name>A0A498IVN8_MALDO</name>
<organism evidence="2 3">
    <name type="scientific">Malus domestica</name>
    <name type="common">Apple</name>
    <name type="synonym">Pyrus malus</name>
    <dbReference type="NCBI Taxonomy" id="3750"/>
    <lineage>
        <taxon>Eukaryota</taxon>
        <taxon>Viridiplantae</taxon>
        <taxon>Streptophyta</taxon>
        <taxon>Embryophyta</taxon>
        <taxon>Tracheophyta</taxon>
        <taxon>Spermatophyta</taxon>
        <taxon>Magnoliopsida</taxon>
        <taxon>eudicotyledons</taxon>
        <taxon>Gunneridae</taxon>
        <taxon>Pentapetalae</taxon>
        <taxon>rosids</taxon>
        <taxon>fabids</taxon>
        <taxon>Rosales</taxon>
        <taxon>Rosaceae</taxon>
        <taxon>Amygdaloideae</taxon>
        <taxon>Maleae</taxon>
        <taxon>Malus</taxon>
    </lineage>
</organism>
<feature type="compositionally biased region" description="Basic and acidic residues" evidence="1">
    <location>
        <begin position="46"/>
        <end position="56"/>
    </location>
</feature>
<reference evidence="2 3" key="1">
    <citation type="submission" date="2018-10" db="EMBL/GenBank/DDBJ databases">
        <title>A high-quality apple genome assembly.</title>
        <authorList>
            <person name="Hu J."/>
        </authorList>
    </citation>
    <scope>NUCLEOTIDE SEQUENCE [LARGE SCALE GENOMIC DNA]</scope>
    <source>
        <strain evidence="3">cv. HFTH1</strain>
        <tissue evidence="2">Young leaf</tissue>
    </source>
</reference>